<keyword evidence="2" id="KW-1185">Reference proteome</keyword>
<sequence length="85" mass="9453">MKIESFVKTSTQNRIKFPFYRTTQVPAPLYIVDPECSLVGSMGVGLDDTTGGLDRYVTLEVYFGASELRAEATDNKGKKHTVTFN</sequence>
<protein>
    <submittedName>
        <fullName evidence="1">Uncharacterized protein</fullName>
    </submittedName>
</protein>
<accession>A0A9D4IP62</accession>
<gene>
    <name evidence="1" type="ORF">DPMN_157786</name>
</gene>
<dbReference type="Proteomes" id="UP000828390">
    <property type="component" value="Unassembled WGS sequence"/>
</dbReference>
<organism evidence="1 2">
    <name type="scientific">Dreissena polymorpha</name>
    <name type="common">Zebra mussel</name>
    <name type="synonym">Mytilus polymorpha</name>
    <dbReference type="NCBI Taxonomy" id="45954"/>
    <lineage>
        <taxon>Eukaryota</taxon>
        <taxon>Metazoa</taxon>
        <taxon>Spiralia</taxon>
        <taxon>Lophotrochozoa</taxon>
        <taxon>Mollusca</taxon>
        <taxon>Bivalvia</taxon>
        <taxon>Autobranchia</taxon>
        <taxon>Heteroconchia</taxon>
        <taxon>Euheterodonta</taxon>
        <taxon>Imparidentia</taxon>
        <taxon>Neoheterodontei</taxon>
        <taxon>Myida</taxon>
        <taxon>Dreissenoidea</taxon>
        <taxon>Dreissenidae</taxon>
        <taxon>Dreissena</taxon>
    </lineage>
</organism>
<reference evidence="1" key="2">
    <citation type="submission" date="2020-11" db="EMBL/GenBank/DDBJ databases">
        <authorList>
            <person name="McCartney M.A."/>
            <person name="Auch B."/>
            <person name="Kono T."/>
            <person name="Mallez S."/>
            <person name="Becker A."/>
            <person name="Gohl D.M."/>
            <person name="Silverstein K.A.T."/>
            <person name="Koren S."/>
            <person name="Bechman K.B."/>
            <person name="Herman A."/>
            <person name="Abrahante J.E."/>
            <person name="Garbe J."/>
        </authorList>
    </citation>
    <scope>NUCLEOTIDE SEQUENCE</scope>
    <source>
        <strain evidence="1">Duluth1</strain>
        <tissue evidence="1">Whole animal</tissue>
    </source>
</reference>
<comment type="caution">
    <text evidence="1">The sequence shown here is derived from an EMBL/GenBank/DDBJ whole genome shotgun (WGS) entry which is preliminary data.</text>
</comment>
<reference evidence="1" key="1">
    <citation type="journal article" date="2019" name="bioRxiv">
        <title>The Genome of the Zebra Mussel, Dreissena polymorpha: A Resource for Invasive Species Research.</title>
        <authorList>
            <person name="McCartney M.A."/>
            <person name="Auch B."/>
            <person name="Kono T."/>
            <person name="Mallez S."/>
            <person name="Zhang Y."/>
            <person name="Obille A."/>
            <person name="Becker A."/>
            <person name="Abrahante J.E."/>
            <person name="Garbe J."/>
            <person name="Badalamenti J.P."/>
            <person name="Herman A."/>
            <person name="Mangelson H."/>
            <person name="Liachko I."/>
            <person name="Sullivan S."/>
            <person name="Sone E.D."/>
            <person name="Koren S."/>
            <person name="Silverstein K.A.T."/>
            <person name="Beckman K.B."/>
            <person name="Gohl D.M."/>
        </authorList>
    </citation>
    <scope>NUCLEOTIDE SEQUENCE</scope>
    <source>
        <strain evidence="1">Duluth1</strain>
        <tissue evidence="1">Whole animal</tissue>
    </source>
</reference>
<name>A0A9D4IP62_DREPO</name>
<proteinExistence type="predicted"/>
<evidence type="ECO:0000313" key="1">
    <source>
        <dbReference type="EMBL" id="KAH3779977.1"/>
    </source>
</evidence>
<dbReference type="EMBL" id="JAIWYP010000008">
    <property type="protein sequence ID" value="KAH3779977.1"/>
    <property type="molecule type" value="Genomic_DNA"/>
</dbReference>
<dbReference type="AlphaFoldDB" id="A0A9D4IP62"/>
<evidence type="ECO:0000313" key="2">
    <source>
        <dbReference type="Proteomes" id="UP000828390"/>
    </source>
</evidence>